<dbReference type="AlphaFoldDB" id="A0A2W3YPQ5"/>
<evidence type="ECO:0000313" key="2">
    <source>
        <dbReference type="Proteomes" id="UP000249828"/>
    </source>
</evidence>
<dbReference type="Proteomes" id="UP000249828">
    <property type="component" value="Unassembled WGS sequence"/>
</dbReference>
<accession>A0A2W3YPQ5</accession>
<name>A0A2W3YPQ5_9ENTE</name>
<proteinExistence type="predicted"/>
<evidence type="ECO:0000313" key="1">
    <source>
        <dbReference type="EMBL" id="PZL69928.1"/>
    </source>
</evidence>
<gene>
    <name evidence="1" type="ORF">CI088_16905</name>
</gene>
<protein>
    <submittedName>
        <fullName evidence="1">Uncharacterized protein</fullName>
    </submittedName>
</protein>
<sequence length="342" mass="38161">MVKPTICNSDEKIPVLPEVCDTGLWEVPVNSLSEIKKADRDHAYVLPDDTVWVLSHDGKKFIQLNLATSGDGQPTQIINNDGFIAVKGSGTHNVSIDLDTEKMKGNFQDKLVAGDNIKIEDNVISAIGGSSEEHVTLVSNTDGYLNVEGSGSNDIQIDLNKEQLDKQYQKKIKLATGGLIITERPTNTSLSTNSLNLGTLSHDFSYFIIQSLHFFTIKLRIESAFYFEPKQGSIVRAQNFKNRPQISSVMKHHFYFDVAAKTNPANNGGEYKNYTITGYYEMAKNTEGGSHDFNLTFTGMFDWTADIPFSDDLILKDENNVFSTEYTGTEYELVIRPKTVFL</sequence>
<keyword evidence="2" id="KW-1185">Reference proteome</keyword>
<comment type="caution">
    <text evidence="1">The sequence shown here is derived from an EMBL/GenBank/DDBJ whole genome shotgun (WGS) entry which is preliminary data.</text>
</comment>
<organism evidence="1 2">
    <name type="scientific">Enterococcus plantarum</name>
    <dbReference type="NCBI Taxonomy" id="1077675"/>
    <lineage>
        <taxon>Bacteria</taxon>
        <taxon>Bacillati</taxon>
        <taxon>Bacillota</taxon>
        <taxon>Bacilli</taxon>
        <taxon>Lactobacillales</taxon>
        <taxon>Enterococcaceae</taxon>
        <taxon>Enterococcus</taxon>
    </lineage>
</organism>
<dbReference type="RefSeq" id="WP_111249012.1">
    <property type="nucleotide sequence ID" value="NZ_JAFLVY010000021.1"/>
</dbReference>
<dbReference type="EMBL" id="PIEU01000129">
    <property type="protein sequence ID" value="PZL69928.1"/>
    <property type="molecule type" value="Genomic_DNA"/>
</dbReference>
<reference evidence="1 2" key="1">
    <citation type="submission" date="2017-11" db="EMBL/GenBank/DDBJ databases">
        <title>Draft genome sequence of Enterococcus plantarum TRW2 strain isolated from lettuce.</title>
        <authorList>
            <person name="Kim E.B."/>
            <person name="Marco M.L."/>
            <person name="Williams T.R."/>
            <person name="You I.H."/>
        </authorList>
    </citation>
    <scope>NUCLEOTIDE SEQUENCE [LARGE SCALE GENOMIC DNA]</scope>
    <source>
        <strain evidence="1 2">TRW2</strain>
    </source>
</reference>